<evidence type="ECO:0000313" key="2">
    <source>
        <dbReference type="EMBL" id="QHU36811.1"/>
    </source>
</evidence>
<protein>
    <submittedName>
        <fullName evidence="2">Uncharacterized protein</fullName>
    </submittedName>
</protein>
<sequence>MRFSVKLRIFVAILFAVTLKIFLYFADQGSIPEYVIYLLYAMFSIPLFLFVFLGYNE</sequence>
<keyword evidence="1" id="KW-0812">Transmembrane</keyword>
<feature type="transmembrane region" description="Helical" evidence="1">
    <location>
        <begin position="7"/>
        <end position="25"/>
    </location>
</feature>
<evidence type="ECO:0000256" key="1">
    <source>
        <dbReference type="SAM" id="Phobius"/>
    </source>
</evidence>
<reference evidence="2" key="1">
    <citation type="journal article" date="2020" name="Nature">
        <title>Giant virus diversity and host interactions through global metagenomics.</title>
        <authorList>
            <person name="Schulz F."/>
            <person name="Roux S."/>
            <person name="Paez-Espino D."/>
            <person name="Jungbluth S."/>
            <person name="Walsh D.A."/>
            <person name="Denef V.J."/>
            <person name="McMahon K.D."/>
            <person name="Konstantinidis K.T."/>
            <person name="Eloe-Fadrosh E.A."/>
            <person name="Kyrpides N.C."/>
            <person name="Woyke T."/>
        </authorList>
    </citation>
    <scope>NUCLEOTIDE SEQUENCE</scope>
    <source>
        <strain evidence="2">GVMAG-S-1035124-57</strain>
    </source>
</reference>
<accession>A0A6C0M4D7</accession>
<dbReference type="AlphaFoldDB" id="A0A6C0M4D7"/>
<keyword evidence="1" id="KW-0472">Membrane</keyword>
<organism evidence="2">
    <name type="scientific">viral metagenome</name>
    <dbReference type="NCBI Taxonomy" id="1070528"/>
    <lineage>
        <taxon>unclassified sequences</taxon>
        <taxon>metagenomes</taxon>
        <taxon>organismal metagenomes</taxon>
    </lineage>
</organism>
<feature type="transmembrane region" description="Helical" evidence="1">
    <location>
        <begin position="37"/>
        <end position="55"/>
    </location>
</feature>
<dbReference type="EMBL" id="MN740631">
    <property type="protein sequence ID" value="QHU36811.1"/>
    <property type="molecule type" value="Genomic_DNA"/>
</dbReference>
<proteinExistence type="predicted"/>
<keyword evidence="1" id="KW-1133">Transmembrane helix</keyword>
<name>A0A6C0M4D7_9ZZZZ</name>